<protein>
    <submittedName>
        <fullName evidence="4">Bifunctional metallophosphatase/5'-nucleotidase</fullName>
    </submittedName>
</protein>
<dbReference type="AlphaFoldDB" id="A0A179B5W2"/>
<dbReference type="OrthoDB" id="1016457at2"/>
<dbReference type="InterPro" id="IPR008334">
    <property type="entry name" value="5'-Nucleotdase_C"/>
</dbReference>
<feature type="compositionally biased region" description="Low complexity" evidence="1">
    <location>
        <begin position="681"/>
        <end position="705"/>
    </location>
</feature>
<keyword evidence="2" id="KW-0472">Membrane</keyword>
<evidence type="ECO:0000313" key="5">
    <source>
        <dbReference type="Proteomes" id="UP000078368"/>
    </source>
</evidence>
<dbReference type="SUPFAM" id="SSF56300">
    <property type="entry name" value="Metallo-dependent phosphatases"/>
    <property type="match status" value="1"/>
</dbReference>
<keyword evidence="2" id="KW-1133">Transmembrane helix</keyword>
<dbReference type="GO" id="GO:0008253">
    <property type="term" value="F:5'-nucleotidase activity"/>
    <property type="evidence" value="ECO:0007669"/>
    <property type="project" value="TreeGrafter"/>
</dbReference>
<dbReference type="PANTHER" id="PTHR11575:SF24">
    <property type="entry name" value="5'-NUCLEOTIDASE"/>
    <property type="match status" value="1"/>
</dbReference>
<dbReference type="GO" id="GO:0008768">
    <property type="term" value="F:UDP-sugar diphosphatase activity"/>
    <property type="evidence" value="ECO:0007669"/>
    <property type="project" value="TreeGrafter"/>
</dbReference>
<evidence type="ECO:0000256" key="2">
    <source>
        <dbReference type="SAM" id="Phobius"/>
    </source>
</evidence>
<dbReference type="InterPro" id="IPR029052">
    <property type="entry name" value="Metallo-depent_PP-like"/>
</dbReference>
<dbReference type="GO" id="GO:0030288">
    <property type="term" value="C:outer membrane-bounded periplasmic space"/>
    <property type="evidence" value="ECO:0007669"/>
    <property type="project" value="TreeGrafter"/>
</dbReference>
<gene>
    <name evidence="4" type="ORF">A4H34_03980</name>
</gene>
<accession>A0A179B5W2</accession>
<proteinExistence type="predicted"/>
<keyword evidence="2" id="KW-0812">Transmembrane</keyword>
<comment type="caution">
    <text evidence="4">The sequence shown here is derived from an EMBL/GenBank/DDBJ whole genome shotgun (WGS) entry which is preliminary data.</text>
</comment>
<evidence type="ECO:0000256" key="1">
    <source>
        <dbReference type="SAM" id="MobiDB-lite"/>
    </source>
</evidence>
<dbReference type="Gene3D" id="3.60.21.10">
    <property type="match status" value="1"/>
</dbReference>
<feature type="domain" description="5'-Nucleotidase C-terminal" evidence="3">
    <location>
        <begin position="321"/>
        <end position="474"/>
    </location>
</feature>
<dbReference type="EMBL" id="LVZK01000001">
    <property type="protein sequence ID" value="OAP87078.1"/>
    <property type="molecule type" value="Genomic_DNA"/>
</dbReference>
<name>A0A179B5W2_9ACTO</name>
<feature type="compositionally biased region" description="Low complexity" evidence="1">
    <location>
        <begin position="627"/>
        <end position="674"/>
    </location>
</feature>
<dbReference type="Proteomes" id="UP000078368">
    <property type="component" value="Unassembled WGS sequence"/>
</dbReference>
<dbReference type="PANTHER" id="PTHR11575">
    <property type="entry name" value="5'-NUCLEOTIDASE-RELATED"/>
    <property type="match status" value="1"/>
</dbReference>
<keyword evidence="5" id="KW-1185">Reference proteome</keyword>
<feature type="region of interest" description="Disordered" evidence="1">
    <location>
        <begin position="627"/>
        <end position="823"/>
    </location>
</feature>
<feature type="transmembrane region" description="Helical" evidence="2">
    <location>
        <begin position="831"/>
        <end position="849"/>
    </location>
</feature>
<evidence type="ECO:0000313" key="4">
    <source>
        <dbReference type="EMBL" id="OAP87078.1"/>
    </source>
</evidence>
<dbReference type="STRING" id="1823756.A4H34_03980"/>
<dbReference type="Gene3D" id="3.90.780.10">
    <property type="entry name" value="5'-Nucleotidase, C-terminal domain"/>
    <property type="match status" value="1"/>
</dbReference>
<organism evidence="4 5">
    <name type="scientific">Peptidiphaga gingivicola</name>
    <dbReference type="NCBI Taxonomy" id="2741497"/>
    <lineage>
        <taxon>Bacteria</taxon>
        <taxon>Bacillati</taxon>
        <taxon>Actinomycetota</taxon>
        <taxon>Actinomycetes</taxon>
        <taxon>Actinomycetales</taxon>
        <taxon>Actinomycetaceae</taxon>
        <taxon>Peptidiphaga</taxon>
    </lineage>
</organism>
<dbReference type="SUPFAM" id="SSF55816">
    <property type="entry name" value="5'-nucleotidase (syn. UDP-sugar hydrolase), C-terminal domain"/>
    <property type="match status" value="1"/>
</dbReference>
<dbReference type="PRINTS" id="PR01607">
    <property type="entry name" value="APYRASEFAMLY"/>
</dbReference>
<dbReference type="GO" id="GO:0009166">
    <property type="term" value="P:nucleotide catabolic process"/>
    <property type="evidence" value="ECO:0007669"/>
    <property type="project" value="InterPro"/>
</dbReference>
<evidence type="ECO:0000259" key="3">
    <source>
        <dbReference type="Pfam" id="PF02872"/>
    </source>
</evidence>
<dbReference type="InterPro" id="IPR036907">
    <property type="entry name" value="5'-Nucleotdase_C_sf"/>
</dbReference>
<dbReference type="Pfam" id="PF02872">
    <property type="entry name" value="5_nucleotid_C"/>
    <property type="match status" value="1"/>
</dbReference>
<reference evidence="4 5" key="1">
    <citation type="submission" date="2016-04" db="EMBL/GenBank/DDBJ databases">
        <title>Peptidophaga gingivicola gen. nov., sp. nov., isolated from human subgingival plaque.</title>
        <authorList>
            <person name="Beall C.J."/>
            <person name="Mokrzan E.M."/>
            <person name="Griffen A.L."/>
            <person name="Leys E.J."/>
        </authorList>
    </citation>
    <scope>NUCLEOTIDE SEQUENCE [LARGE SCALE GENOMIC DNA]</scope>
    <source>
        <strain evidence="4 5">BA112</strain>
    </source>
</reference>
<dbReference type="InterPro" id="IPR006179">
    <property type="entry name" value="5_nucleotidase/apyrase"/>
</dbReference>
<sequence length="858" mass="87091">MTLDLYNLTDVHGHIEKASKNGAVTESGVSAVGCYLDRARSASGDSSFTLLGDNIGASPFTSGSLQDNPTIAALNELKPVASTIGNHELDLGVDVFKHRIDGTGGYTKVGFPYLGANVDGMGRYLGDKVIWTSASGVRVAFIGAIAGDVPYKLSPGATAGLTFNDPIPKINTMAKELKDSGQADVVIAMLDDDVKNNYPKMGPSVDGIMGGDTHVPYKFSMVDGARGNKLSAIASGSYTDNLGNLQITYDKAAKKVVRSEAKLIPASEVAQCGEKQSIKQIVDKAVEDSKAAGDKVVATGYGSAFSRGVFSSNGEAPDPGSNRGIESSLGDLAADSLQGTVTTKEGKPVDIGAINAGGLRADLVPSANGDITYRQTFAVQPFSNQLGYVTITGADFKKALEQQWKTNLNTQNSRPMLKLGLSRNVKYTFDPAKPYGNRITSVTVNGKPLDLKRKYTVGSVTFLLSGGDSFDALTAGGAPVITDNLDRDKFNSYLAANPGLKPRAAKSSIGVTLPSEPVKDGQTIDVSLRGLSFSEGPSVTKNVKVNVGEASTTSPVDNSLADPDANNEKATITADGAGRAVAKVKVDGKCAANPGKQIKLPVTVRTDFAEVVGAEQGLTVTVACGGSAQPTASPSSAAPGAPSTPPSTAAPGAPSTSPSGTAAPTATGSAKPTPSGNPSDGGKPSASSKPSSTSAPSATAKPSGTVKPSGTAKPGGPTASPSATVKPSATAEAPRPSGNASPSSALPSAVDPGGNGPSDGNRPGDDLRPSSTGDPGPAKGNARKRGEGSVPHASAASRNADGPDADVKAKSTASKRNLHTPGLAYTGAESLPLLIAALVLLSLGGLLVARRRAAREDN</sequence>